<evidence type="ECO:0000256" key="1">
    <source>
        <dbReference type="ARBA" id="ARBA00000382"/>
    </source>
</evidence>
<evidence type="ECO:0000313" key="12">
    <source>
        <dbReference type="EMBL" id="KAK5543716.1"/>
    </source>
</evidence>
<dbReference type="GO" id="GO:0042973">
    <property type="term" value="F:glucan endo-1,3-beta-D-glucosidase activity"/>
    <property type="evidence" value="ECO:0007669"/>
    <property type="project" value="UniProtKB-EC"/>
</dbReference>
<dbReference type="Pfam" id="PF10290">
    <property type="entry name" value="YJL171C_Tos1_N"/>
    <property type="match status" value="1"/>
</dbReference>
<accession>A0AAV9QH84</accession>
<keyword evidence="6" id="KW-0326">Glycosidase</keyword>
<feature type="domain" description="Cell wall protein YJL171C/Tos1 N-terminal" evidence="11">
    <location>
        <begin position="44"/>
        <end position="104"/>
    </location>
</feature>
<comment type="caution">
    <text evidence="12">The sequence shown here is derived from an EMBL/GenBank/DDBJ whole genome shotgun (WGS) entry which is preliminary data.</text>
</comment>
<protein>
    <recommendedName>
        <fullName evidence="3">glucan endo-1,3-beta-D-glucosidase</fullName>
        <ecNumber evidence="3">3.2.1.39</ecNumber>
    </recommendedName>
</protein>
<evidence type="ECO:0000256" key="6">
    <source>
        <dbReference type="ARBA" id="ARBA00023295"/>
    </source>
</evidence>
<keyword evidence="5" id="KW-0378">Hydrolase</keyword>
<dbReference type="Pfam" id="PF10287">
    <property type="entry name" value="YJL171C_Tos1_C"/>
    <property type="match status" value="1"/>
</dbReference>
<dbReference type="EMBL" id="JAXLQG010000002">
    <property type="protein sequence ID" value="KAK5543716.1"/>
    <property type="molecule type" value="Genomic_DNA"/>
</dbReference>
<evidence type="ECO:0000259" key="11">
    <source>
        <dbReference type="Pfam" id="PF10290"/>
    </source>
</evidence>
<evidence type="ECO:0000256" key="4">
    <source>
        <dbReference type="ARBA" id="ARBA00022729"/>
    </source>
</evidence>
<dbReference type="PANTHER" id="PTHR31737">
    <property type="entry name" value="PROTEIN TOS1"/>
    <property type="match status" value="1"/>
</dbReference>
<dbReference type="AlphaFoldDB" id="A0AAV9QH84"/>
<dbReference type="GO" id="GO:0071555">
    <property type="term" value="P:cell wall organization"/>
    <property type="evidence" value="ECO:0007669"/>
    <property type="project" value="UniProtKB-KW"/>
</dbReference>
<evidence type="ECO:0000259" key="10">
    <source>
        <dbReference type="Pfam" id="PF10287"/>
    </source>
</evidence>
<evidence type="ECO:0000256" key="7">
    <source>
        <dbReference type="ARBA" id="ARBA00023316"/>
    </source>
</evidence>
<keyword evidence="13" id="KW-1185">Reference proteome</keyword>
<feature type="chain" id="PRO_5043844055" description="glucan endo-1,3-beta-D-glucosidase" evidence="9">
    <location>
        <begin position="24"/>
        <end position="613"/>
    </location>
</feature>
<dbReference type="Gene3D" id="2.60.120.200">
    <property type="match status" value="1"/>
</dbReference>
<feature type="signal peptide" evidence="9">
    <location>
        <begin position="1"/>
        <end position="23"/>
    </location>
</feature>
<dbReference type="InterPro" id="IPR018807">
    <property type="entry name" value="YJL171C/Tos1_N"/>
</dbReference>
<feature type="compositionally biased region" description="Low complexity" evidence="8">
    <location>
        <begin position="277"/>
        <end position="290"/>
    </location>
</feature>
<feature type="region of interest" description="Disordered" evidence="8">
    <location>
        <begin position="133"/>
        <end position="158"/>
    </location>
</feature>
<feature type="compositionally biased region" description="Basic and acidic residues" evidence="8">
    <location>
        <begin position="138"/>
        <end position="158"/>
    </location>
</feature>
<evidence type="ECO:0000256" key="2">
    <source>
        <dbReference type="ARBA" id="ARBA00006055"/>
    </source>
</evidence>
<gene>
    <name evidence="12" type="primary">TOS1</name>
    <name evidence="12" type="ORF">LTR25_001330</name>
</gene>
<evidence type="ECO:0000256" key="3">
    <source>
        <dbReference type="ARBA" id="ARBA00012780"/>
    </source>
</evidence>
<dbReference type="GO" id="GO:0009277">
    <property type="term" value="C:fungal-type cell wall"/>
    <property type="evidence" value="ECO:0007669"/>
    <property type="project" value="TreeGrafter"/>
</dbReference>
<feature type="region of interest" description="Disordered" evidence="8">
    <location>
        <begin position="109"/>
        <end position="128"/>
    </location>
</feature>
<feature type="region of interest" description="Disordered" evidence="8">
    <location>
        <begin position="268"/>
        <end position="290"/>
    </location>
</feature>
<dbReference type="InterPro" id="IPR018805">
    <property type="entry name" value="YJL171C/Tos1_C"/>
</dbReference>
<keyword evidence="4 9" id="KW-0732">Signal</keyword>
<name>A0AAV9QH84_9PEZI</name>
<evidence type="ECO:0000256" key="8">
    <source>
        <dbReference type="SAM" id="MobiDB-lite"/>
    </source>
</evidence>
<evidence type="ECO:0000256" key="9">
    <source>
        <dbReference type="SAM" id="SignalP"/>
    </source>
</evidence>
<keyword evidence="7" id="KW-0961">Cell wall biogenesis/degradation</keyword>
<dbReference type="EC" id="3.2.1.39" evidence="3"/>
<comment type="similarity">
    <text evidence="2">Belongs to the PGA52 family.</text>
</comment>
<comment type="catalytic activity">
    <reaction evidence="1">
        <text>Hydrolysis of (1-&gt;3)-beta-D-glucosidic linkages in (1-&gt;3)-beta-D-glucans.</text>
        <dbReference type="EC" id="3.2.1.39"/>
    </reaction>
</comment>
<dbReference type="PANTHER" id="PTHR31737:SF2">
    <property type="entry name" value="PROTEIN TOS1"/>
    <property type="match status" value="1"/>
</dbReference>
<proteinExistence type="inferred from homology"/>
<reference evidence="12 13" key="1">
    <citation type="submission" date="2023-06" db="EMBL/GenBank/DDBJ databases">
        <title>Black Yeasts Isolated from many extreme environments.</title>
        <authorList>
            <person name="Coleine C."/>
            <person name="Stajich J.E."/>
            <person name="Selbmann L."/>
        </authorList>
    </citation>
    <scope>NUCLEOTIDE SEQUENCE [LARGE SCALE GENOMIC DNA]</scope>
    <source>
        <strain evidence="12 13">CCFEE 5887</strain>
    </source>
</reference>
<feature type="domain" description="Cell wall protein YJL171C/Tos1 C-terminal" evidence="10">
    <location>
        <begin position="373"/>
        <end position="596"/>
    </location>
</feature>
<evidence type="ECO:0000256" key="5">
    <source>
        <dbReference type="ARBA" id="ARBA00022801"/>
    </source>
</evidence>
<dbReference type="Proteomes" id="UP001345827">
    <property type="component" value="Unassembled WGS sequence"/>
</dbReference>
<evidence type="ECO:0000313" key="13">
    <source>
        <dbReference type="Proteomes" id="UP001345827"/>
    </source>
</evidence>
<sequence>MKIRHAAWVIPSTLLAAAGTVVAQDSSSSSCTLEGGNYYCSQIDAISYSKFGTAGQYQRVTNMDSQGQCDFSPTSYGGGMAPFDDEVSWHFRGPIQLKQFAYYTLGSSSQSTTTKSKRDSYHPSPHLGRYAHQHFHQSKRDAQDRELAAATNNKEKRADGDDWTAWFKVSSESEQETAASPASTIATVATVVIESDSPETTTAAAPADPVVMVTATIDGKIVSWTNDYFGPSATSTFATLVSSAQSDSASVSASAVATSATIPFPVTASSSADDGYSAPTEASTSASASASASSEQTSSYPLFYGCSIVEYDIVKRDGFEYRIVERGTIKLSIINRSIVEFSSLEWGTIKYSIINRSIVEFSSFDTSSGADAGTWDRQAYYNAEAGSADGLVFLNHFGGGGSGVFDTTWGLSLSYANADNTGASSGPVTLADTLVGDNSEFVIMTDKACSGENGDCGYYRPGSVAYHGFSGASKLFLLEFQMPLTGTTGFNMDMPAAWMLNALIPRTQQYGNCSCWTSGCGEFDIFEVLDSGNTKCKSTWHGAHSIGDSDYFARPTGATIKVAVVLDGSGSTTNIMVLDDATTFDESVTEASVSAWLSGIAAGEKKQTSLPTS</sequence>
<organism evidence="12 13">
    <name type="scientific">Vermiconidia calcicola</name>
    <dbReference type="NCBI Taxonomy" id="1690605"/>
    <lineage>
        <taxon>Eukaryota</taxon>
        <taxon>Fungi</taxon>
        <taxon>Dikarya</taxon>
        <taxon>Ascomycota</taxon>
        <taxon>Pezizomycotina</taxon>
        <taxon>Dothideomycetes</taxon>
        <taxon>Dothideomycetidae</taxon>
        <taxon>Mycosphaerellales</taxon>
        <taxon>Extremaceae</taxon>
        <taxon>Vermiconidia</taxon>
    </lineage>
</organism>